<evidence type="ECO:0000313" key="8">
    <source>
        <dbReference type="EMBL" id="MFE9600088.1"/>
    </source>
</evidence>
<evidence type="ECO:0000256" key="5">
    <source>
        <dbReference type="ARBA" id="ARBA00023284"/>
    </source>
</evidence>
<dbReference type="Proteomes" id="UP001601303">
    <property type="component" value="Unassembled WGS sequence"/>
</dbReference>
<comment type="caution">
    <text evidence="8">The sequence shown here is derived from an EMBL/GenBank/DDBJ whole genome shotgun (WGS) entry which is preliminary data.</text>
</comment>
<evidence type="ECO:0000256" key="1">
    <source>
        <dbReference type="ARBA" id="ARBA00004196"/>
    </source>
</evidence>
<dbReference type="InterPro" id="IPR036249">
    <property type="entry name" value="Thioredoxin-like_sf"/>
</dbReference>
<keyword evidence="5" id="KW-0676">Redox-active center</keyword>
<dbReference type="PANTHER" id="PTHR42852:SF6">
    <property type="entry name" value="THIOL:DISULFIDE INTERCHANGE PROTEIN DSBE"/>
    <property type="match status" value="1"/>
</dbReference>
<evidence type="ECO:0000256" key="2">
    <source>
        <dbReference type="ARBA" id="ARBA00022748"/>
    </source>
</evidence>
<dbReference type="SUPFAM" id="SSF52833">
    <property type="entry name" value="Thioredoxin-like"/>
    <property type="match status" value="1"/>
</dbReference>
<keyword evidence="4" id="KW-1015">Disulfide bond</keyword>
<dbReference type="InterPro" id="IPR050553">
    <property type="entry name" value="Thioredoxin_ResA/DsbE_sf"/>
</dbReference>
<name>A0ABW6M3N8_9ACTN</name>
<keyword evidence="6" id="KW-0812">Transmembrane</keyword>
<keyword evidence="2" id="KW-0201">Cytochrome c-type biogenesis</keyword>
<proteinExistence type="predicted"/>
<dbReference type="Gene3D" id="3.40.30.10">
    <property type="entry name" value="Glutaredoxin"/>
    <property type="match status" value="1"/>
</dbReference>
<keyword evidence="6" id="KW-1133">Transmembrane helix</keyword>
<keyword evidence="9" id="KW-1185">Reference proteome</keyword>
<dbReference type="InterPro" id="IPR000866">
    <property type="entry name" value="AhpC/TSA"/>
</dbReference>
<accession>A0ABW6M3N8</accession>
<keyword evidence="6" id="KW-0472">Membrane</keyword>
<keyword evidence="3" id="KW-0735">Signal-anchor</keyword>
<sequence>MSTTARKKPPLRRPDAVIAAERDTRRRRLSWLLSAAAAVVALVVLYAVFSTSPAKNTSSSGTSYDVGSPGIGKTAPAFTLAASTGKQVSLSDYRGKNVLLYFQEGLTCQPCWDQMTALEKSTAKVKAVGVDDIVSITSDPADLITRKTKDMGLTTPVLSDPDLKISRQYGANQYGMMGTSRDGHSFLLVGPDGTIRWRADYGGAPDYTMYVPVNKLLADLRAGVKS</sequence>
<reference evidence="8 9" key="1">
    <citation type="submission" date="2024-10" db="EMBL/GenBank/DDBJ databases">
        <title>The Natural Products Discovery Center: Release of the First 8490 Sequenced Strains for Exploring Actinobacteria Biosynthetic Diversity.</title>
        <authorList>
            <person name="Kalkreuter E."/>
            <person name="Kautsar S.A."/>
            <person name="Yang D."/>
            <person name="Bader C.D."/>
            <person name="Teijaro C.N."/>
            <person name="Fluegel L."/>
            <person name="Davis C.M."/>
            <person name="Simpson J.R."/>
            <person name="Lauterbach L."/>
            <person name="Steele A.D."/>
            <person name="Gui C."/>
            <person name="Meng S."/>
            <person name="Li G."/>
            <person name="Viehrig K."/>
            <person name="Ye F."/>
            <person name="Su P."/>
            <person name="Kiefer A.F."/>
            <person name="Nichols A."/>
            <person name="Cepeda A.J."/>
            <person name="Yan W."/>
            <person name="Fan B."/>
            <person name="Jiang Y."/>
            <person name="Adhikari A."/>
            <person name="Zheng C.-J."/>
            <person name="Schuster L."/>
            <person name="Cowan T.M."/>
            <person name="Smanski M.J."/>
            <person name="Chevrette M.G."/>
            <person name="De Carvalho L.P.S."/>
            <person name="Shen B."/>
        </authorList>
    </citation>
    <scope>NUCLEOTIDE SEQUENCE [LARGE SCALE GENOMIC DNA]</scope>
    <source>
        <strain evidence="8 9">NPDC006488</strain>
    </source>
</reference>
<feature type="domain" description="Thioredoxin" evidence="7">
    <location>
        <begin position="69"/>
        <end position="222"/>
    </location>
</feature>
<evidence type="ECO:0000256" key="3">
    <source>
        <dbReference type="ARBA" id="ARBA00022968"/>
    </source>
</evidence>
<gene>
    <name evidence="8" type="ORF">ACFYNQ_16145</name>
</gene>
<dbReference type="InterPro" id="IPR013766">
    <property type="entry name" value="Thioredoxin_domain"/>
</dbReference>
<organism evidence="8 9">
    <name type="scientific">Streptomyces hokutonensis</name>
    <dbReference type="NCBI Taxonomy" id="1306990"/>
    <lineage>
        <taxon>Bacteria</taxon>
        <taxon>Bacillati</taxon>
        <taxon>Actinomycetota</taxon>
        <taxon>Actinomycetes</taxon>
        <taxon>Kitasatosporales</taxon>
        <taxon>Streptomycetaceae</taxon>
        <taxon>Streptomyces</taxon>
    </lineage>
</organism>
<dbReference type="PROSITE" id="PS51352">
    <property type="entry name" value="THIOREDOXIN_2"/>
    <property type="match status" value="1"/>
</dbReference>
<evidence type="ECO:0000256" key="4">
    <source>
        <dbReference type="ARBA" id="ARBA00023157"/>
    </source>
</evidence>
<feature type="transmembrane region" description="Helical" evidence="6">
    <location>
        <begin position="29"/>
        <end position="49"/>
    </location>
</feature>
<evidence type="ECO:0000313" key="9">
    <source>
        <dbReference type="Proteomes" id="UP001601303"/>
    </source>
</evidence>
<evidence type="ECO:0000256" key="6">
    <source>
        <dbReference type="SAM" id="Phobius"/>
    </source>
</evidence>
<evidence type="ECO:0000259" key="7">
    <source>
        <dbReference type="PROSITE" id="PS51352"/>
    </source>
</evidence>
<comment type="subcellular location">
    <subcellularLocation>
        <location evidence="1">Cell envelope</location>
    </subcellularLocation>
</comment>
<dbReference type="Pfam" id="PF00578">
    <property type="entry name" value="AhpC-TSA"/>
    <property type="match status" value="1"/>
</dbReference>
<dbReference type="EMBL" id="JBIAHM010000005">
    <property type="protein sequence ID" value="MFE9600088.1"/>
    <property type="molecule type" value="Genomic_DNA"/>
</dbReference>
<protein>
    <submittedName>
        <fullName evidence="8">Peroxiredoxin family protein</fullName>
    </submittedName>
</protein>
<dbReference type="RefSeq" id="WP_388106401.1">
    <property type="nucleotide sequence ID" value="NZ_JBIAHM010000005.1"/>
</dbReference>
<dbReference type="PANTHER" id="PTHR42852">
    <property type="entry name" value="THIOL:DISULFIDE INTERCHANGE PROTEIN DSBE"/>
    <property type="match status" value="1"/>
</dbReference>